<keyword evidence="2 7" id="KW-0251">Elongation factor</keyword>
<dbReference type="InterPro" id="IPR008446">
    <property type="entry name" value="Chordopox_G2"/>
</dbReference>
<evidence type="ECO:0000256" key="5">
    <source>
        <dbReference type="ARBA" id="ARBA00034755"/>
    </source>
</evidence>
<dbReference type="Pfam" id="PF05796">
    <property type="entry name" value="Chordopox_G2"/>
    <property type="match status" value="1"/>
</dbReference>
<name>A0A881SY29_SWPV</name>
<organismHost>
    <name type="scientific">Sus scrofa</name>
    <name type="common">Pig</name>
    <dbReference type="NCBI Taxonomy" id="9823"/>
</organismHost>
<evidence type="ECO:0000256" key="4">
    <source>
        <dbReference type="ARBA" id="ARBA00034664"/>
    </source>
</evidence>
<keyword evidence="1" id="KW-0244">Early protein</keyword>
<comment type="similarity">
    <text evidence="5">Belongs to the orthopoxvirus OPG087 family.</text>
</comment>
<evidence type="ECO:0000256" key="2">
    <source>
        <dbReference type="ARBA" id="ARBA00022768"/>
    </source>
</evidence>
<dbReference type="EMBL" id="MW036632">
    <property type="protein sequence ID" value="QQG31539.1"/>
    <property type="molecule type" value="Genomic_DNA"/>
</dbReference>
<comment type="function">
    <text evidence="4">Involved in postreplicative transcription elongation on intermediate and late genes.</text>
</comment>
<evidence type="ECO:0000256" key="1">
    <source>
        <dbReference type="ARBA" id="ARBA00022518"/>
    </source>
</evidence>
<organism evidence="7">
    <name type="scientific">Swinepox virus</name>
    <name type="common">SWPV</name>
    <dbReference type="NCBI Taxonomy" id="10276"/>
    <lineage>
        <taxon>Viruses</taxon>
        <taxon>Varidnaviria</taxon>
        <taxon>Bamfordvirae</taxon>
        <taxon>Nucleocytoviricota</taxon>
        <taxon>Pokkesviricetes</taxon>
        <taxon>Chitovirales</taxon>
        <taxon>Poxviridae</taxon>
        <taxon>Chordopoxvirinae</taxon>
        <taxon>Suipoxvirus</taxon>
        <taxon>Suipoxvirus swinepox</taxon>
    </lineage>
</organism>
<keyword evidence="3" id="KW-0648">Protein biosynthesis</keyword>
<reference evidence="7" key="1">
    <citation type="journal article" date="2021" name="Arch. Virol.">
        <title>First complete genome characterization of swinepox virus directly from a clinical sample indicates divergence of a Eurasian-lineage virus.</title>
        <authorList>
            <person name="Aasdev A."/>
            <person name="Mishra A."/>
            <person name="Bora D.P."/>
            <person name="Kurkure N.V."/>
            <person name="Barman N.N."/>
            <person name="Raut A.A."/>
        </authorList>
    </citation>
    <scope>NUCLEOTIDE SEQUENCE</scope>
    <source>
        <strain evidence="7">SwPV/India-Assam/16</strain>
    </source>
</reference>
<evidence type="ECO:0000313" key="7">
    <source>
        <dbReference type="EMBL" id="QQG31539.1"/>
    </source>
</evidence>
<dbReference type="Proteomes" id="UP000671927">
    <property type="component" value="Segment"/>
</dbReference>
<protein>
    <recommendedName>
        <fullName evidence="6">Late transcription elongation factor OPG087</fullName>
    </recommendedName>
</protein>
<evidence type="ECO:0000256" key="3">
    <source>
        <dbReference type="ARBA" id="ARBA00022917"/>
    </source>
</evidence>
<accession>A0A881SY29</accession>
<proteinExistence type="inferred from homology"/>
<evidence type="ECO:0000256" key="6">
    <source>
        <dbReference type="ARBA" id="ARBA00034831"/>
    </source>
</evidence>
<sequence length="232" mass="26817">MPFRDLILFHLAKILLTENKDSIKTVLSLCRGFNIDLNELILEHFGKHHLKKFSQLLCIDSLLPELSICFPDNIIHELIHLRLCKFYKTVKPSYKLTTDMKGIVFVKNRTVYVLNTNDPLIDFMFKEYNPCIYTYTIGKPDNLSGYKIILCGYDKITFFTYLVTNITSNKKIDVIVTEKCLVSLLQPENIHLLKQVFDNGHDRINKVLKHIYYSILDGGHTPNGAFSITSLI</sequence>
<gene>
    <name evidence="7" type="primary">SwPV047</name>
</gene>